<accession>A0A7S4PUS7</accession>
<name>A0A7S4PUS7_9DINO</name>
<evidence type="ECO:0000256" key="1">
    <source>
        <dbReference type="SAM" id="MobiDB-lite"/>
    </source>
</evidence>
<feature type="compositionally biased region" description="Gly residues" evidence="1">
    <location>
        <begin position="1"/>
        <end position="18"/>
    </location>
</feature>
<dbReference type="EMBL" id="HBNR01002727">
    <property type="protein sequence ID" value="CAE4562289.1"/>
    <property type="molecule type" value="Transcribed_RNA"/>
</dbReference>
<dbReference type="PANTHER" id="PTHR22684:SF0">
    <property type="entry name" value="RIBOSOME QUALITY CONTROL COMPLEX SUBUNIT TCF25"/>
    <property type="match status" value="1"/>
</dbReference>
<sequence length="594" mass="63252">MGGRGGFIGIRGAEGGSGPRSRRLAARSRGAAEGRTAHHRRLSLVTPTAEEPWPRPDDGVAMVADTDGLGAAVFDFEETPASAKAVDQLRRCLASQDPQLLQHFLQHNPFCVDGLLTLAEYLRSQQSHEQAFQLVRRATYAVECAFNPGFSPFQERGVGPSARRPCVVLRLSDDPAWPGWSVLRTLWMHMQGLAGQGLHRTALEGCKLLLAATLPRDPCRALVSCDFLCLRSRQYDLLARLARDLVPQYGLQGEADSSVCCLDMALPNFAYSVALAGFLKAGGPPDFAVLNEVSIDEVAPPDASNAGDGSAIAEPAAAMAGAAVHAQLMRALLLFPLALRPLLEEAGAKLHGSAPGGSPSRQSWADLLAQPPFSNAADFRHAEHAGAHGRICGAYAKRCGSLWRADLVLRWLHGCTARLVSMHESSAFAARLSARRASWCEAPLCLGEALERDYPDLLPDDSVEAPKMPPLLEEAAQARLHPPRQWQEWEEGGEAAGPGGFPGMPAWAGAHAPPDRLAPTISLHSPPLLVFFQSLLPWGELDRSGVAVEPLSWLDVGRSAVGVAGSMALFAAGAATDVARFAAGLVRGIRAGPA</sequence>
<feature type="region of interest" description="Disordered" evidence="1">
    <location>
        <begin position="1"/>
        <end position="39"/>
    </location>
</feature>
<dbReference type="PANTHER" id="PTHR22684">
    <property type="entry name" value="NULP1-RELATED"/>
    <property type="match status" value="1"/>
</dbReference>
<evidence type="ECO:0000313" key="2">
    <source>
        <dbReference type="EMBL" id="CAE4562289.1"/>
    </source>
</evidence>
<gene>
    <name evidence="2" type="ORF">AMON00008_LOCUS1908</name>
</gene>
<proteinExistence type="predicted"/>
<protein>
    <submittedName>
        <fullName evidence="2">Uncharacterized protein</fullName>
    </submittedName>
</protein>
<dbReference type="GO" id="GO:1990112">
    <property type="term" value="C:RQC complex"/>
    <property type="evidence" value="ECO:0007669"/>
    <property type="project" value="TreeGrafter"/>
</dbReference>
<dbReference type="InterPro" id="IPR006994">
    <property type="entry name" value="TCF25/Rqc1"/>
</dbReference>
<reference evidence="2" key="1">
    <citation type="submission" date="2021-01" db="EMBL/GenBank/DDBJ databases">
        <authorList>
            <person name="Corre E."/>
            <person name="Pelletier E."/>
            <person name="Niang G."/>
            <person name="Scheremetjew M."/>
            <person name="Finn R."/>
            <person name="Kale V."/>
            <person name="Holt S."/>
            <person name="Cochrane G."/>
            <person name="Meng A."/>
            <person name="Brown T."/>
            <person name="Cohen L."/>
        </authorList>
    </citation>
    <scope>NUCLEOTIDE SEQUENCE</scope>
    <source>
        <strain evidence="2">CCMP3105</strain>
    </source>
</reference>
<dbReference type="Pfam" id="PF04910">
    <property type="entry name" value="Tcf25"/>
    <property type="match status" value="1"/>
</dbReference>
<dbReference type="AlphaFoldDB" id="A0A7S4PUS7"/>
<organism evidence="2">
    <name type="scientific">Alexandrium monilatum</name>
    <dbReference type="NCBI Taxonomy" id="311494"/>
    <lineage>
        <taxon>Eukaryota</taxon>
        <taxon>Sar</taxon>
        <taxon>Alveolata</taxon>
        <taxon>Dinophyceae</taxon>
        <taxon>Gonyaulacales</taxon>
        <taxon>Pyrocystaceae</taxon>
        <taxon>Alexandrium</taxon>
    </lineage>
</organism>